<dbReference type="PRINTS" id="PR00237">
    <property type="entry name" value="GPCRRHODOPSN"/>
</dbReference>
<evidence type="ECO:0000256" key="10">
    <source>
        <dbReference type="ARBA" id="ARBA00023224"/>
    </source>
</evidence>
<keyword evidence="10" id="KW-0807">Transducer</keyword>
<evidence type="ECO:0000256" key="7">
    <source>
        <dbReference type="ARBA" id="ARBA00023040"/>
    </source>
</evidence>
<evidence type="ECO:0000256" key="3">
    <source>
        <dbReference type="ARBA" id="ARBA00022614"/>
    </source>
</evidence>
<dbReference type="KEGG" id="aplc:110982060"/>
<keyword evidence="5" id="KW-0677">Repeat</keyword>
<dbReference type="InterPro" id="IPR017452">
    <property type="entry name" value="GPCR_Rhodpsn_7TM"/>
</dbReference>
<keyword evidence="13" id="KW-1185">Reference proteome</keyword>
<keyword evidence="2" id="KW-1003">Cell membrane</keyword>
<evidence type="ECO:0000259" key="12">
    <source>
        <dbReference type="PROSITE" id="PS50262"/>
    </source>
</evidence>
<dbReference type="FunFam" id="1.20.1070.10:FF:000343">
    <property type="entry name" value="Uncharacterized protein"/>
    <property type="match status" value="1"/>
</dbReference>
<feature type="transmembrane region" description="Helical" evidence="11">
    <location>
        <begin position="180"/>
        <end position="204"/>
    </location>
</feature>
<dbReference type="PANTHER" id="PTHR24372">
    <property type="entry name" value="GLYCOPROTEIN HORMONE RECEPTOR"/>
    <property type="match status" value="1"/>
</dbReference>
<feature type="domain" description="G-protein coupled receptors family 1 profile" evidence="12">
    <location>
        <begin position="159"/>
        <end position="452"/>
    </location>
</feature>
<feature type="transmembrane region" description="Helical" evidence="11">
    <location>
        <begin position="396"/>
        <end position="420"/>
    </location>
</feature>
<evidence type="ECO:0000313" key="13">
    <source>
        <dbReference type="Proteomes" id="UP000694845"/>
    </source>
</evidence>
<keyword evidence="7" id="KW-0297">G-protein coupled receptor</keyword>
<keyword evidence="8 11" id="KW-0472">Membrane</keyword>
<feature type="transmembrane region" description="Helical" evidence="11">
    <location>
        <begin position="147"/>
        <end position="168"/>
    </location>
</feature>
<keyword evidence="3" id="KW-0433">Leucine-rich repeat</keyword>
<evidence type="ECO:0000256" key="6">
    <source>
        <dbReference type="ARBA" id="ARBA00022989"/>
    </source>
</evidence>
<keyword evidence="6 11" id="KW-1133">Transmembrane helix</keyword>
<dbReference type="GeneID" id="110982060"/>
<dbReference type="PANTHER" id="PTHR24372:SF77">
    <property type="entry name" value="G-PROTEIN COUPLED RECEPTORS FAMILY 1 PROFILE DOMAIN-CONTAINING PROTEIN"/>
    <property type="match status" value="1"/>
</dbReference>
<organism evidence="13 14">
    <name type="scientific">Acanthaster planci</name>
    <name type="common">Crown-of-thorns starfish</name>
    <dbReference type="NCBI Taxonomy" id="133434"/>
    <lineage>
        <taxon>Eukaryota</taxon>
        <taxon>Metazoa</taxon>
        <taxon>Echinodermata</taxon>
        <taxon>Eleutherozoa</taxon>
        <taxon>Asterozoa</taxon>
        <taxon>Asteroidea</taxon>
        <taxon>Valvatacea</taxon>
        <taxon>Valvatida</taxon>
        <taxon>Acanthasteridae</taxon>
        <taxon>Acanthaster</taxon>
    </lineage>
</organism>
<feature type="transmembrane region" description="Helical" evidence="11">
    <location>
        <begin position="432"/>
        <end position="455"/>
    </location>
</feature>
<dbReference type="SUPFAM" id="SSF52058">
    <property type="entry name" value="L domain-like"/>
    <property type="match status" value="1"/>
</dbReference>
<keyword evidence="4 11" id="KW-0812">Transmembrane</keyword>
<reference evidence="14" key="1">
    <citation type="submission" date="2025-08" db="UniProtKB">
        <authorList>
            <consortium name="RefSeq"/>
        </authorList>
    </citation>
    <scope>IDENTIFICATION</scope>
</reference>
<feature type="transmembrane region" description="Helical" evidence="11">
    <location>
        <begin position="348"/>
        <end position="375"/>
    </location>
</feature>
<evidence type="ECO:0000256" key="2">
    <source>
        <dbReference type="ARBA" id="ARBA00022475"/>
    </source>
</evidence>
<dbReference type="SUPFAM" id="SSF81321">
    <property type="entry name" value="Family A G protein-coupled receptor-like"/>
    <property type="match status" value="1"/>
</dbReference>
<feature type="transmembrane region" description="Helical" evidence="11">
    <location>
        <begin position="270"/>
        <end position="290"/>
    </location>
</feature>
<proteinExistence type="predicted"/>
<evidence type="ECO:0000313" key="14">
    <source>
        <dbReference type="RefSeq" id="XP_022095897.1"/>
    </source>
</evidence>
<gene>
    <name evidence="14" type="primary">LOC110982060</name>
</gene>
<name>A0A8B7YT67_ACAPL</name>
<accession>A0A8B7YT67</accession>
<dbReference type="GO" id="GO:0005886">
    <property type="term" value="C:plasma membrane"/>
    <property type="evidence" value="ECO:0007669"/>
    <property type="project" value="UniProtKB-SubCell"/>
</dbReference>
<dbReference type="InterPro" id="IPR032675">
    <property type="entry name" value="LRR_dom_sf"/>
</dbReference>
<dbReference type="OMA" id="SADIHFG"/>
<evidence type="ECO:0000256" key="4">
    <source>
        <dbReference type="ARBA" id="ARBA00022692"/>
    </source>
</evidence>
<dbReference type="Pfam" id="PF00001">
    <property type="entry name" value="7tm_1"/>
    <property type="match status" value="2"/>
</dbReference>
<dbReference type="GO" id="GO:0008528">
    <property type="term" value="F:G protein-coupled peptide receptor activity"/>
    <property type="evidence" value="ECO:0007669"/>
    <property type="project" value="TreeGrafter"/>
</dbReference>
<dbReference type="InterPro" id="IPR000276">
    <property type="entry name" value="GPCR_Rhodpsn"/>
</dbReference>
<dbReference type="AlphaFoldDB" id="A0A8B7YT67"/>
<evidence type="ECO:0000256" key="8">
    <source>
        <dbReference type="ARBA" id="ARBA00023136"/>
    </source>
</evidence>
<dbReference type="GO" id="GO:0009755">
    <property type="term" value="P:hormone-mediated signaling pathway"/>
    <property type="evidence" value="ECO:0007669"/>
    <property type="project" value="TreeGrafter"/>
</dbReference>
<evidence type="ECO:0000256" key="11">
    <source>
        <dbReference type="SAM" id="Phobius"/>
    </source>
</evidence>
<dbReference type="Gene3D" id="1.20.1070.10">
    <property type="entry name" value="Rhodopsin 7-helix transmembrane proteins"/>
    <property type="match status" value="1"/>
</dbReference>
<keyword evidence="9" id="KW-0675">Receptor</keyword>
<protein>
    <submittedName>
        <fullName evidence="14">G-protein coupled receptor GRL101-like</fullName>
    </submittedName>
</protein>
<dbReference type="Gene3D" id="3.80.10.10">
    <property type="entry name" value="Ribonuclease Inhibitor"/>
    <property type="match status" value="1"/>
</dbReference>
<dbReference type="GO" id="GO:0007189">
    <property type="term" value="P:adenylate cyclase-activating G protein-coupled receptor signaling pathway"/>
    <property type="evidence" value="ECO:0007669"/>
    <property type="project" value="TreeGrafter"/>
</dbReference>
<evidence type="ECO:0000256" key="9">
    <source>
        <dbReference type="ARBA" id="ARBA00023170"/>
    </source>
</evidence>
<sequence>MTNLIIDSIESNAFSDFASMKLLHIENVTINSIKPNAFSELYSLKYLLMQNVTVNFIPSGSFSPLWNLQGLLLLKISGTRSWATIEKGAFEGLITSKMNWIVTDDHRLCCTFSNLQNYSVRDDCLTTNLKPDLNLCDSLMPNNSLRVALWAQGISALIGNLCVIVWRLVQKGDREGKTTLSFMVGNLAAADFLMGVYMLIVAVADLRFGENYFLEAPEWRSSTLCKVAGVLAVLSSEASVFFITLISVDCFLGIVFPFRSFSLGKRSTKVIVFVLWCLALCVSVIPTVSVGPDSDAYGLSDVCMGLPLSIKSSRVVAEPPTFNDSDPESLTSYIPEKVLKAKAWKPSWILSIVLFLGVNLISYLFVLCCYVAIFISFKRTARTVRTEAERDREIKMAVKMFLIVATDFCCWMPIIIMGILSQSGAVVLSSNMYAWTVVLILPINSSLNPYLYTFFTVCCATKPKGKAIQSKAKSRKNKAK</sequence>
<dbReference type="RefSeq" id="XP_022095897.1">
    <property type="nucleotide sequence ID" value="XM_022240205.1"/>
</dbReference>
<comment type="subcellular location">
    <subcellularLocation>
        <location evidence="1">Cell membrane</location>
        <topology evidence="1">Multi-pass membrane protein</topology>
    </subcellularLocation>
</comment>
<evidence type="ECO:0000256" key="1">
    <source>
        <dbReference type="ARBA" id="ARBA00004651"/>
    </source>
</evidence>
<dbReference type="Proteomes" id="UP000694845">
    <property type="component" value="Unplaced"/>
</dbReference>
<feature type="transmembrane region" description="Helical" evidence="11">
    <location>
        <begin position="238"/>
        <end position="258"/>
    </location>
</feature>
<dbReference type="OrthoDB" id="6022531at2759"/>
<dbReference type="PROSITE" id="PS50262">
    <property type="entry name" value="G_PROTEIN_RECEP_F1_2"/>
    <property type="match status" value="1"/>
</dbReference>
<evidence type="ECO:0000256" key="5">
    <source>
        <dbReference type="ARBA" id="ARBA00022737"/>
    </source>
</evidence>